<sequence length="178" mass="20552">MEYSHDVGSRPQFALRFDNVIPISKLYEIKEETLYDILAIVIYVDEIKVNFKPEGTTASPVITRSLFVLDQSEHWVQVTLWEKQAYELKVQEGEILALRHVKVSGYRGRTISVLSNSTVHMHPHEALPLQCEALARWYKQLGSPRGLDDFTGQTRIVDIDKLQKVPVRVPEDYENTRD</sequence>
<gene>
    <name evidence="3" type="ORF">D9756_001183</name>
</gene>
<dbReference type="SUPFAM" id="SSF50249">
    <property type="entry name" value="Nucleic acid-binding proteins"/>
    <property type="match status" value="1"/>
</dbReference>
<dbReference type="InterPro" id="IPR031657">
    <property type="entry name" value="REPA_OB_2"/>
</dbReference>
<dbReference type="OrthoDB" id="1751331at2759"/>
<reference evidence="3 4" key="1">
    <citation type="journal article" date="2020" name="ISME J.">
        <title>Uncovering the hidden diversity of litter-decomposition mechanisms in mushroom-forming fungi.</title>
        <authorList>
            <person name="Floudas D."/>
            <person name="Bentzer J."/>
            <person name="Ahren D."/>
            <person name="Johansson T."/>
            <person name="Persson P."/>
            <person name="Tunlid A."/>
        </authorList>
    </citation>
    <scope>NUCLEOTIDE SEQUENCE [LARGE SCALE GENOMIC DNA]</scope>
    <source>
        <strain evidence="3 4">CBS 146.42</strain>
    </source>
</reference>
<evidence type="ECO:0000313" key="4">
    <source>
        <dbReference type="Proteomes" id="UP000559027"/>
    </source>
</evidence>
<evidence type="ECO:0000256" key="1">
    <source>
        <dbReference type="ARBA" id="ARBA00023125"/>
    </source>
</evidence>
<name>A0A8H5G426_9AGAR</name>
<accession>A0A8H5G426</accession>
<keyword evidence="4" id="KW-1185">Reference proteome</keyword>
<protein>
    <recommendedName>
        <fullName evidence="2">Replication protein A OB domain-containing protein</fullName>
    </recommendedName>
</protein>
<evidence type="ECO:0000313" key="3">
    <source>
        <dbReference type="EMBL" id="KAF5357948.1"/>
    </source>
</evidence>
<keyword evidence="1" id="KW-0238">DNA-binding</keyword>
<dbReference type="Pfam" id="PF16900">
    <property type="entry name" value="REPA_OB_2"/>
    <property type="match status" value="1"/>
</dbReference>
<dbReference type="AlphaFoldDB" id="A0A8H5G426"/>
<dbReference type="EMBL" id="JAACJO010000005">
    <property type="protein sequence ID" value="KAF5357948.1"/>
    <property type="molecule type" value="Genomic_DNA"/>
</dbReference>
<comment type="caution">
    <text evidence="3">The sequence shown here is derived from an EMBL/GenBank/DDBJ whole genome shotgun (WGS) entry which is preliminary data.</text>
</comment>
<dbReference type="GO" id="GO:0003677">
    <property type="term" value="F:DNA binding"/>
    <property type="evidence" value="ECO:0007669"/>
    <property type="project" value="UniProtKB-KW"/>
</dbReference>
<evidence type="ECO:0000259" key="2">
    <source>
        <dbReference type="Pfam" id="PF16900"/>
    </source>
</evidence>
<proteinExistence type="predicted"/>
<dbReference type="InterPro" id="IPR012340">
    <property type="entry name" value="NA-bd_OB-fold"/>
</dbReference>
<feature type="domain" description="Replication protein A OB" evidence="2">
    <location>
        <begin position="23"/>
        <end position="121"/>
    </location>
</feature>
<dbReference type="Proteomes" id="UP000559027">
    <property type="component" value="Unassembled WGS sequence"/>
</dbReference>
<dbReference type="Gene3D" id="2.40.50.140">
    <property type="entry name" value="Nucleic acid-binding proteins"/>
    <property type="match status" value="1"/>
</dbReference>
<organism evidence="3 4">
    <name type="scientific">Leucocoprinus leucothites</name>
    <dbReference type="NCBI Taxonomy" id="201217"/>
    <lineage>
        <taxon>Eukaryota</taxon>
        <taxon>Fungi</taxon>
        <taxon>Dikarya</taxon>
        <taxon>Basidiomycota</taxon>
        <taxon>Agaricomycotina</taxon>
        <taxon>Agaricomycetes</taxon>
        <taxon>Agaricomycetidae</taxon>
        <taxon>Agaricales</taxon>
        <taxon>Agaricineae</taxon>
        <taxon>Agaricaceae</taxon>
        <taxon>Leucocoprinus</taxon>
    </lineage>
</organism>